<feature type="compositionally biased region" description="Basic and acidic residues" evidence="3">
    <location>
        <begin position="376"/>
        <end position="392"/>
    </location>
</feature>
<dbReference type="Pfam" id="PF15176">
    <property type="entry name" value="LRR19-TM"/>
    <property type="match status" value="1"/>
</dbReference>
<organism evidence="5 6">
    <name type="scientific">Clupea harengus</name>
    <name type="common">Atlantic herring</name>
    <dbReference type="NCBI Taxonomy" id="7950"/>
    <lineage>
        <taxon>Eukaryota</taxon>
        <taxon>Metazoa</taxon>
        <taxon>Chordata</taxon>
        <taxon>Craniata</taxon>
        <taxon>Vertebrata</taxon>
        <taxon>Euteleostomi</taxon>
        <taxon>Actinopterygii</taxon>
        <taxon>Neopterygii</taxon>
        <taxon>Teleostei</taxon>
        <taxon>Clupei</taxon>
        <taxon>Clupeiformes</taxon>
        <taxon>Clupeoidei</taxon>
        <taxon>Clupeidae</taxon>
        <taxon>Clupea</taxon>
    </lineage>
</organism>
<sequence>MALSILLLLCMGTLSSSTDSVEVNTAQDAVDATNKMLKNISNTFPQNVSKLKLSQNLIELSGKDMAILSTYKNLTELHLDGNAITALPANLLTSLPELRILNISHNNISVLEPTALSGQTSLTELDLSYNHIVSLPRGVLVGLPRLETLHLQGNSLKNLEKETVLALKKLHRLVLEDNPWECSCEFVSLMRVFNSSGILRSTQATCMTPPELLGKSILNDTVCFLKSSKAPSLTVTTLSTTLKSTQSSTPPKSSSDSLSSKDPVSGEGTGSGGGTTNGGIPLVGNTWKFLVGVVVIALSTSVLIVCAVKSPSWYKLLFNYRHQRLREEEGANVWATGRFSNFSLETEQTETSAHELEEGLDCEMQEDEMEDEDGFIEDRYIEPGDYKDQNES</sequence>
<protein>
    <submittedName>
        <fullName evidence="6">Leucine-rich repeat-containing protein 19</fullName>
    </submittedName>
</protein>
<name>A0A6P8GDZ4_CLUHA</name>
<reference evidence="6" key="1">
    <citation type="submission" date="2025-08" db="UniProtKB">
        <authorList>
            <consortium name="RefSeq"/>
        </authorList>
    </citation>
    <scope>IDENTIFICATION</scope>
</reference>
<dbReference type="GO" id="GO:0038023">
    <property type="term" value="F:signaling receptor activity"/>
    <property type="evidence" value="ECO:0007669"/>
    <property type="project" value="TreeGrafter"/>
</dbReference>
<keyword evidence="4" id="KW-0732">Signal</keyword>
<keyword evidence="1" id="KW-0433">Leucine-rich repeat</keyword>
<feature type="compositionally biased region" description="Acidic residues" evidence="3">
    <location>
        <begin position="358"/>
        <end position="375"/>
    </location>
</feature>
<feature type="chain" id="PRO_5028139478" evidence="4">
    <location>
        <begin position="21"/>
        <end position="392"/>
    </location>
</feature>
<dbReference type="KEGG" id="char:116222852"/>
<gene>
    <name evidence="6" type="primary">LOC116222852</name>
</gene>
<dbReference type="SUPFAM" id="SSF52058">
    <property type="entry name" value="L domain-like"/>
    <property type="match status" value="1"/>
</dbReference>
<dbReference type="PANTHER" id="PTHR31450">
    <property type="entry name" value="LEUCINE-RICH REPEAT-CONTAINING PROTEIN 19 LRRC19 FAMILY MEMBER"/>
    <property type="match status" value="1"/>
</dbReference>
<feature type="region of interest" description="Disordered" evidence="3">
    <location>
        <begin position="239"/>
        <end position="277"/>
    </location>
</feature>
<accession>A0A6P8GDZ4</accession>
<dbReference type="PANTHER" id="PTHR31450:SF4">
    <property type="entry name" value="LEUCINE-RICH REPEAT-CONTAINING PROTEIN 19"/>
    <property type="match status" value="1"/>
</dbReference>
<dbReference type="InterPro" id="IPR001611">
    <property type="entry name" value="Leu-rich_rpt"/>
</dbReference>
<evidence type="ECO:0000313" key="5">
    <source>
        <dbReference type="Proteomes" id="UP000515152"/>
    </source>
</evidence>
<feature type="signal peptide" evidence="4">
    <location>
        <begin position="1"/>
        <end position="20"/>
    </location>
</feature>
<dbReference type="GO" id="GO:0005886">
    <property type="term" value="C:plasma membrane"/>
    <property type="evidence" value="ECO:0007669"/>
    <property type="project" value="TreeGrafter"/>
</dbReference>
<evidence type="ECO:0000256" key="3">
    <source>
        <dbReference type="SAM" id="MobiDB-lite"/>
    </source>
</evidence>
<dbReference type="InterPro" id="IPR003591">
    <property type="entry name" value="Leu-rich_rpt_typical-subtyp"/>
</dbReference>
<evidence type="ECO:0000256" key="4">
    <source>
        <dbReference type="SAM" id="SignalP"/>
    </source>
</evidence>
<dbReference type="PROSITE" id="PS51450">
    <property type="entry name" value="LRR"/>
    <property type="match status" value="3"/>
</dbReference>
<feature type="compositionally biased region" description="Low complexity" evidence="3">
    <location>
        <begin position="239"/>
        <end position="266"/>
    </location>
</feature>
<dbReference type="Proteomes" id="UP000515152">
    <property type="component" value="Chromosome 12"/>
</dbReference>
<dbReference type="SMART" id="SM00369">
    <property type="entry name" value="LRR_TYP"/>
    <property type="match status" value="4"/>
</dbReference>
<dbReference type="OrthoDB" id="1394818at2759"/>
<dbReference type="Gene3D" id="3.80.10.10">
    <property type="entry name" value="Ribonuclease Inhibitor"/>
    <property type="match status" value="2"/>
</dbReference>
<evidence type="ECO:0000256" key="2">
    <source>
        <dbReference type="ARBA" id="ARBA00022737"/>
    </source>
</evidence>
<feature type="region of interest" description="Disordered" evidence="3">
    <location>
        <begin position="347"/>
        <end position="392"/>
    </location>
</feature>
<dbReference type="Pfam" id="PF13855">
    <property type="entry name" value="LRR_8"/>
    <property type="match status" value="1"/>
</dbReference>
<evidence type="ECO:0000256" key="1">
    <source>
        <dbReference type="ARBA" id="ARBA00022614"/>
    </source>
</evidence>
<keyword evidence="2" id="KW-0677">Repeat</keyword>
<proteinExistence type="predicted"/>
<dbReference type="GO" id="GO:1901224">
    <property type="term" value="P:positive regulation of non-canonical NF-kappaB signal transduction"/>
    <property type="evidence" value="ECO:0007669"/>
    <property type="project" value="TreeGrafter"/>
</dbReference>
<dbReference type="InterPro" id="IPR032675">
    <property type="entry name" value="LRR_dom_sf"/>
</dbReference>
<dbReference type="RefSeq" id="XP_031433712.1">
    <property type="nucleotide sequence ID" value="XM_031577852.2"/>
</dbReference>
<dbReference type="GeneID" id="116222852"/>
<feature type="compositionally biased region" description="Gly residues" evidence="3">
    <location>
        <begin position="267"/>
        <end position="277"/>
    </location>
</feature>
<evidence type="ECO:0000313" key="6">
    <source>
        <dbReference type="RefSeq" id="XP_031433712.1"/>
    </source>
</evidence>
<keyword evidence="5" id="KW-1185">Reference proteome</keyword>
<dbReference type="AlphaFoldDB" id="A0A6P8GDZ4"/>